<feature type="compositionally biased region" description="Low complexity" evidence="1">
    <location>
        <begin position="526"/>
        <end position="541"/>
    </location>
</feature>
<evidence type="ECO:0000313" key="4">
    <source>
        <dbReference type="Proteomes" id="UP001219525"/>
    </source>
</evidence>
<dbReference type="AlphaFoldDB" id="A0AAD7E5N8"/>
<keyword evidence="4" id="KW-1185">Reference proteome</keyword>
<reference evidence="3" key="1">
    <citation type="submission" date="2023-03" db="EMBL/GenBank/DDBJ databases">
        <title>Massive genome expansion in bonnet fungi (Mycena s.s.) driven by repeated elements and novel gene families across ecological guilds.</title>
        <authorList>
            <consortium name="Lawrence Berkeley National Laboratory"/>
            <person name="Harder C.B."/>
            <person name="Miyauchi S."/>
            <person name="Viragh M."/>
            <person name="Kuo A."/>
            <person name="Thoen E."/>
            <person name="Andreopoulos B."/>
            <person name="Lu D."/>
            <person name="Skrede I."/>
            <person name="Drula E."/>
            <person name="Henrissat B."/>
            <person name="Morin E."/>
            <person name="Kohler A."/>
            <person name="Barry K."/>
            <person name="LaButti K."/>
            <person name="Morin E."/>
            <person name="Salamov A."/>
            <person name="Lipzen A."/>
            <person name="Mereny Z."/>
            <person name="Hegedus B."/>
            <person name="Baldrian P."/>
            <person name="Stursova M."/>
            <person name="Weitz H."/>
            <person name="Taylor A."/>
            <person name="Grigoriev I.V."/>
            <person name="Nagy L.G."/>
            <person name="Martin F."/>
            <person name="Kauserud H."/>
        </authorList>
    </citation>
    <scope>NUCLEOTIDE SEQUENCE</scope>
    <source>
        <strain evidence="3">9144</strain>
    </source>
</reference>
<protein>
    <recommendedName>
        <fullName evidence="5">HAUS augmin-like complex subunit 6 N-terminal domain-containing protein</fullName>
    </recommendedName>
</protein>
<dbReference type="Proteomes" id="UP001219525">
    <property type="component" value="Unassembled WGS sequence"/>
</dbReference>
<gene>
    <name evidence="3" type="ORF">GGX14DRAFT_508091</name>
</gene>
<evidence type="ECO:0000256" key="2">
    <source>
        <dbReference type="SAM" id="SignalP"/>
    </source>
</evidence>
<organism evidence="3 4">
    <name type="scientific">Mycena pura</name>
    <dbReference type="NCBI Taxonomy" id="153505"/>
    <lineage>
        <taxon>Eukaryota</taxon>
        <taxon>Fungi</taxon>
        <taxon>Dikarya</taxon>
        <taxon>Basidiomycota</taxon>
        <taxon>Agaricomycotina</taxon>
        <taxon>Agaricomycetes</taxon>
        <taxon>Agaricomycetidae</taxon>
        <taxon>Agaricales</taxon>
        <taxon>Marasmiineae</taxon>
        <taxon>Mycenaceae</taxon>
        <taxon>Mycena</taxon>
    </lineage>
</organism>
<dbReference type="EMBL" id="JARJCW010000001">
    <property type="protein sequence ID" value="KAJ7230315.1"/>
    <property type="molecule type" value="Genomic_DNA"/>
</dbReference>
<feature type="chain" id="PRO_5042011351" description="HAUS augmin-like complex subunit 6 N-terminal domain-containing protein" evidence="2">
    <location>
        <begin position="21"/>
        <end position="622"/>
    </location>
</feature>
<sequence>MPTMASVYSLPMPLILLVHLHILQYPHENKPEYDHEIFDAHVRGLRERTKVMEDICYFLVSRIEGKDKARKTIPIYPCSRPADTTIFRASLAKYLENLRHSSIAPIQKGRADAQVGGSSGAGNAWWWTDVVVRKSLLEECTGERFERLMLAFSTHALLKGSAVNLEPHETPSCLRDQPRIYVTRLAAFQSSQNSWARAASLLDQRQHDLQVLRGNLSCYEDSQKYRSLSTERLLRLAESKLQDLLTERWAGSDGPGALKFFLESAGITKLGSLEVFCPRSAKDIRDSTYGPTVLTSPPSPLPIAAAQHPTALRKLGKRILYKDAIGTMALCNVSPAPPSPQAHATLAFSGLLDSEARMLQALTDTVARTRKASTVLRARVARHTSTQLSTYMANAKTSLRSPGVDLWQDTQHISVDFAAKLTDSSFVSLGLSPPSSEKSIEARIQEVREALRPAYSSAPTTEQPSAPLSQPAAKRSPPHTPRARLRDDSSQTVRPATRIQPAERTRKQQHIPRLEKRLPSAHRSNRSPVRSSTSQSESQVESDPEPVGAATPRAHAKHALKQVALRELSDPALHSDEELAEDPFIEGPSLSVRDLLLQADTTHFDIIGDESNDLFNQSFGWA</sequence>
<feature type="region of interest" description="Disordered" evidence="1">
    <location>
        <begin position="454"/>
        <end position="558"/>
    </location>
</feature>
<keyword evidence="2" id="KW-0732">Signal</keyword>
<accession>A0AAD7E5N8</accession>
<feature type="compositionally biased region" description="Polar residues" evidence="1">
    <location>
        <begin position="457"/>
        <end position="468"/>
    </location>
</feature>
<evidence type="ECO:0008006" key="5">
    <source>
        <dbReference type="Google" id="ProtNLM"/>
    </source>
</evidence>
<proteinExistence type="predicted"/>
<feature type="compositionally biased region" description="Basic and acidic residues" evidence="1">
    <location>
        <begin position="501"/>
        <end position="518"/>
    </location>
</feature>
<evidence type="ECO:0000313" key="3">
    <source>
        <dbReference type="EMBL" id="KAJ7230315.1"/>
    </source>
</evidence>
<evidence type="ECO:0000256" key="1">
    <source>
        <dbReference type="SAM" id="MobiDB-lite"/>
    </source>
</evidence>
<name>A0AAD7E5N8_9AGAR</name>
<feature type="signal peptide" evidence="2">
    <location>
        <begin position="1"/>
        <end position="20"/>
    </location>
</feature>
<comment type="caution">
    <text evidence="3">The sequence shown here is derived from an EMBL/GenBank/DDBJ whole genome shotgun (WGS) entry which is preliminary data.</text>
</comment>